<dbReference type="PANTHER" id="PTHR23170:SF3">
    <property type="entry name" value="LEUCINE-RICH REPEAT-CONTAINING PROTEIN 45"/>
    <property type="match status" value="1"/>
</dbReference>
<evidence type="ECO:0000256" key="4">
    <source>
        <dbReference type="ARBA" id="ARBA00023212"/>
    </source>
</evidence>
<dbReference type="InterPro" id="IPR052116">
    <property type="entry name" value="Centro_Cilium_Assembly"/>
</dbReference>
<dbReference type="SUPFAM" id="SSF52047">
    <property type="entry name" value="RNI-like"/>
    <property type="match status" value="1"/>
</dbReference>
<reference evidence="6" key="2">
    <citation type="journal article" date="2023" name="Science">
        <title>Genomic signatures of disease resistance in endangered staghorn corals.</title>
        <authorList>
            <person name="Vollmer S.V."/>
            <person name="Selwyn J.D."/>
            <person name="Despard B.A."/>
            <person name="Roesel C.L."/>
        </authorList>
    </citation>
    <scope>NUCLEOTIDE SEQUENCE</scope>
    <source>
        <strain evidence="6">K2</strain>
    </source>
</reference>
<dbReference type="InterPro" id="IPR032675">
    <property type="entry name" value="LRR_dom_sf"/>
</dbReference>
<dbReference type="EMBL" id="JARQWQ010000008">
    <property type="protein sequence ID" value="KAK2570379.1"/>
    <property type="molecule type" value="Genomic_DNA"/>
</dbReference>
<dbReference type="Proteomes" id="UP001249851">
    <property type="component" value="Unassembled WGS sequence"/>
</dbReference>
<keyword evidence="2" id="KW-0963">Cytoplasm</keyword>
<comment type="subcellular location">
    <subcellularLocation>
        <location evidence="1">Cytoplasm</location>
        <location evidence="1">Cytoskeleton</location>
        <location evidence="1">Microtubule organizing center</location>
        <location evidence="1">Centrosome</location>
    </subcellularLocation>
</comment>
<protein>
    <submittedName>
        <fullName evidence="6">Leucine-rich repeat-containing protein 45</fullName>
    </submittedName>
</protein>
<keyword evidence="4" id="KW-0206">Cytoskeleton</keyword>
<dbReference type="Pfam" id="PF13516">
    <property type="entry name" value="LRR_6"/>
    <property type="match status" value="3"/>
</dbReference>
<dbReference type="GO" id="GO:0005886">
    <property type="term" value="C:plasma membrane"/>
    <property type="evidence" value="ECO:0007669"/>
    <property type="project" value="TreeGrafter"/>
</dbReference>
<evidence type="ECO:0000256" key="2">
    <source>
        <dbReference type="ARBA" id="ARBA00022490"/>
    </source>
</evidence>
<gene>
    <name evidence="6" type="ORF">P5673_005178</name>
</gene>
<sequence length="660" mass="76325">MEEFHKRYVRACREHHTYPLDAVLNHIRSYFDGGNVANFISEGMTKLDLSGHNLTPDECNALAAALADDLFFEELDLSDCLLSEDASKIFLRGLMENQSVKRLNLKGNNIRSGAAEILGQFLMKNTCVRSLLVEWNSIGLWDKGARAVYEGLAVNQVLMFLDLRNNQISHEGASQLAVALKKNQCLRGLDLRWNNIGLLGGRELLEALKYNKTLIGLELTGNNIPPDIMQALSVAVQQNNDRQVTFEEHRIKTEALTRELEMVHESKRLEVSSLKEEINQQKSNQEQLSRSTQIQIDQLKLALDERKSAFDAMSSKLSNTESELLSSRKKFSEQKAVANNLTTELEEERQRIVNMEHQHRKKVNEMMERNQELENTVSVIHRKNKALENKICSLEEDAVRIEEQFIEKGKASDVKFQSELLDTENRLQKEINHLQQKTLEYRESTKDKVKKLEEERNSLEEEVSNLKSQLVSLKLTADEELRNTKTRFKQEEIARSRQYDEHISQVQSSQNELQLLNTKQLAQIADLQSQLNTVNRDNDMMKRQLDSFKQQLEHRDAEYKSEVNRSRLELDAERKSQADLRDKIAFLEEKISEMNRKHKEAVTMKDSQLDQLNEQLKAKDNDIKRIHEEEMRRAELLEKAIFSYVSSAKNSSRPGSPYRT</sequence>
<evidence type="ECO:0000256" key="1">
    <source>
        <dbReference type="ARBA" id="ARBA00004300"/>
    </source>
</evidence>
<keyword evidence="3 5" id="KW-0175">Coiled coil</keyword>
<evidence type="ECO:0000256" key="5">
    <source>
        <dbReference type="SAM" id="Coils"/>
    </source>
</evidence>
<evidence type="ECO:0000313" key="6">
    <source>
        <dbReference type="EMBL" id="KAK2570379.1"/>
    </source>
</evidence>
<organism evidence="6 7">
    <name type="scientific">Acropora cervicornis</name>
    <name type="common">Staghorn coral</name>
    <dbReference type="NCBI Taxonomy" id="6130"/>
    <lineage>
        <taxon>Eukaryota</taxon>
        <taxon>Metazoa</taxon>
        <taxon>Cnidaria</taxon>
        <taxon>Anthozoa</taxon>
        <taxon>Hexacorallia</taxon>
        <taxon>Scleractinia</taxon>
        <taxon>Astrocoeniina</taxon>
        <taxon>Acroporidae</taxon>
        <taxon>Acropora</taxon>
    </lineage>
</organism>
<dbReference type="GO" id="GO:0005813">
    <property type="term" value="C:centrosome"/>
    <property type="evidence" value="ECO:0007669"/>
    <property type="project" value="UniProtKB-SubCell"/>
</dbReference>
<proteinExistence type="predicted"/>
<name>A0AAD9VDI0_ACRCE</name>
<dbReference type="Gene3D" id="3.80.10.10">
    <property type="entry name" value="Ribonuclease Inhibitor"/>
    <property type="match status" value="2"/>
</dbReference>
<comment type="caution">
    <text evidence="6">The sequence shown here is derived from an EMBL/GenBank/DDBJ whole genome shotgun (WGS) entry which is preliminary data.</text>
</comment>
<dbReference type="PANTHER" id="PTHR23170">
    <property type="entry name" value="NY-REN-58 ANTIGEN"/>
    <property type="match status" value="1"/>
</dbReference>
<keyword evidence="7" id="KW-1185">Reference proteome</keyword>
<evidence type="ECO:0000256" key="3">
    <source>
        <dbReference type="ARBA" id="ARBA00023054"/>
    </source>
</evidence>
<feature type="coiled-coil region" evidence="5">
    <location>
        <begin position="331"/>
        <end position="629"/>
    </location>
</feature>
<feature type="coiled-coil region" evidence="5">
    <location>
        <begin position="264"/>
        <end position="291"/>
    </location>
</feature>
<evidence type="ECO:0000313" key="7">
    <source>
        <dbReference type="Proteomes" id="UP001249851"/>
    </source>
</evidence>
<reference evidence="6" key="1">
    <citation type="journal article" date="2023" name="G3 (Bethesda)">
        <title>Whole genome assembly and annotation of the endangered Caribbean coral Acropora cervicornis.</title>
        <authorList>
            <person name="Selwyn J.D."/>
            <person name="Vollmer S.V."/>
        </authorList>
    </citation>
    <scope>NUCLEOTIDE SEQUENCE</scope>
    <source>
        <strain evidence="6">K2</strain>
    </source>
</reference>
<dbReference type="InterPro" id="IPR001611">
    <property type="entry name" value="Leu-rich_rpt"/>
</dbReference>
<dbReference type="AlphaFoldDB" id="A0AAD9VDI0"/>
<dbReference type="SMART" id="SM00368">
    <property type="entry name" value="LRR_RI"/>
    <property type="match status" value="6"/>
</dbReference>
<accession>A0AAD9VDI0</accession>